<evidence type="ECO:0000313" key="5">
    <source>
        <dbReference type="Proteomes" id="UP000640485"/>
    </source>
</evidence>
<dbReference type="PANTHER" id="PTHR35936:SF17">
    <property type="entry name" value="ARGININE-BINDING EXTRACELLULAR PROTEIN ARTP"/>
    <property type="match status" value="1"/>
</dbReference>
<reference evidence="4" key="1">
    <citation type="submission" date="2021-01" db="EMBL/GenBank/DDBJ databases">
        <title>Paracoccus amoyensis sp. nov., isolated from the surface seawater along the coast of Xiamen Island, China.</title>
        <authorList>
            <person name="Lyu L."/>
        </authorList>
    </citation>
    <scope>NUCLEOTIDE SEQUENCE</scope>
    <source>
        <strain evidence="4">MJ17</strain>
    </source>
</reference>
<keyword evidence="5" id="KW-1185">Reference proteome</keyword>
<feature type="chain" id="PRO_5036760766" evidence="2">
    <location>
        <begin position="27"/>
        <end position="298"/>
    </location>
</feature>
<sequence>MTGRQSARYAAASAVVLLAISATLEAKVYDLSGVEVAEELAARVPDEIRKRGVLVSGSDNAYAPWEYLGGDDGQTPRGIDIDIGRALARTLDLEFESRTAAFPSILPALGSKYDIGLNAFSITNERMKVVNFVSYTETQSLWVVQAGNPTGFDPADYCGRTVAVMPGTYYETNIMADSEACVASDKPPVQMLPFTAQTEAITRVAAGGADATATGGGTAAYAVLQSEGRLENLFPVGAMAQGGLNGIAVTKSDEELTQLLADALNHLIQSGVYDDIFAFWGVSYFTVSEAVINPETPH</sequence>
<feature type="signal peptide" evidence="2">
    <location>
        <begin position="1"/>
        <end position="26"/>
    </location>
</feature>
<name>A0A934VZ87_9RHOB</name>
<evidence type="ECO:0000256" key="2">
    <source>
        <dbReference type="SAM" id="SignalP"/>
    </source>
</evidence>
<dbReference type="AlphaFoldDB" id="A0A934VZ87"/>
<evidence type="ECO:0000313" key="4">
    <source>
        <dbReference type="EMBL" id="MBK4216797.1"/>
    </source>
</evidence>
<protein>
    <submittedName>
        <fullName evidence="4">Transporter substrate-binding domain-containing protein</fullName>
    </submittedName>
</protein>
<dbReference type="Gene3D" id="3.40.190.10">
    <property type="entry name" value="Periplasmic binding protein-like II"/>
    <property type="match status" value="2"/>
</dbReference>
<dbReference type="InterPro" id="IPR001638">
    <property type="entry name" value="Solute-binding_3/MltF_N"/>
</dbReference>
<dbReference type="Pfam" id="PF00497">
    <property type="entry name" value="SBP_bac_3"/>
    <property type="match status" value="1"/>
</dbReference>
<evidence type="ECO:0000256" key="1">
    <source>
        <dbReference type="ARBA" id="ARBA00022729"/>
    </source>
</evidence>
<accession>A0A934VZ87</accession>
<dbReference type="SUPFAM" id="SSF53850">
    <property type="entry name" value="Periplasmic binding protein-like II"/>
    <property type="match status" value="1"/>
</dbReference>
<feature type="domain" description="Solute-binding protein family 3/N-terminal" evidence="3">
    <location>
        <begin position="53"/>
        <end position="284"/>
    </location>
</feature>
<dbReference type="RefSeq" id="WP_200687050.1">
    <property type="nucleotide sequence ID" value="NZ_JAEPRQ010000004.1"/>
</dbReference>
<keyword evidence="1 2" id="KW-0732">Signal</keyword>
<dbReference type="EMBL" id="JAEPRQ010000004">
    <property type="protein sequence ID" value="MBK4216797.1"/>
    <property type="molecule type" value="Genomic_DNA"/>
</dbReference>
<dbReference type="PANTHER" id="PTHR35936">
    <property type="entry name" value="MEMBRANE-BOUND LYTIC MUREIN TRANSGLYCOSYLASE F"/>
    <property type="match status" value="1"/>
</dbReference>
<comment type="caution">
    <text evidence="4">The sequence shown here is derived from an EMBL/GenBank/DDBJ whole genome shotgun (WGS) entry which is preliminary data.</text>
</comment>
<dbReference type="Proteomes" id="UP000640485">
    <property type="component" value="Unassembled WGS sequence"/>
</dbReference>
<evidence type="ECO:0000259" key="3">
    <source>
        <dbReference type="SMART" id="SM00062"/>
    </source>
</evidence>
<proteinExistence type="predicted"/>
<organism evidence="4 5">
    <name type="scientific">Paracoccus caeni</name>
    <dbReference type="NCBI Taxonomy" id="657651"/>
    <lineage>
        <taxon>Bacteria</taxon>
        <taxon>Pseudomonadati</taxon>
        <taxon>Pseudomonadota</taxon>
        <taxon>Alphaproteobacteria</taxon>
        <taxon>Rhodobacterales</taxon>
        <taxon>Paracoccaceae</taxon>
        <taxon>Paracoccus</taxon>
    </lineage>
</organism>
<dbReference type="SMART" id="SM00062">
    <property type="entry name" value="PBPb"/>
    <property type="match status" value="1"/>
</dbReference>
<gene>
    <name evidence="4" type="ORF">JJJ17_12740</name>
</gene>